<dbReference type="Proteomes" id="UP001152484">
    <property type="component" value="Unassembled WGS sequence"/>
</dbReference>
<protein>
    <submittedName>
        <fullName evidence="2">Uncharacterized protein</fullName>
    </submittedName>
</protein>
<dbReference type="PANTHER" id="PTHR23201:SF92">
    <property type="entry name" value="GIBBERELLIN-REGULATED PROTEIN 12"/>
    <property type="match status" value="1"/>
</dbReference>
<comment type="similarity">
    <text evidence="1">Belongs to the GASA family.</text>
</comment>
<name>A0A9P0YZM1_CUSEU</name>
<accession>A0A9P0YZM1</accession>
<comment type="caution">
    <text evidence="2">The sequence shown here is derived from an EMBL/GenBank/DDBJ whole genome shotgun (WGS) entry which is preliminary data.</text>
</comment>
<dbReference type="InterPro" id="IPR003854">
    <property type="entry name" value="GASA"/>
</dbReference>
<evidence type="ECO:0000313" key="2">
    <source>
        <dbReference type="EMBL" id="CAH9081122.1"/>
    </source>
</evidence>
<proteinExistence type="inferred from homology"/>
<evidence type="ECO:0000313" key="3">
    <source>
        <dbReference type="Proteomes" id="UP001152484"/>
    </source>
</evidence>
<evidence type="ECO:0000256" key="1">
    <source>
        <dbReference type="ARBA" id="ARBA00010582"/>
    </source>
</evidence>
<dbReference type="OrthoDB" id="1886938at2759"/>
<reference evidence="2" key="1">
    <citation type="submission" date="2022-07" db="EMBL/GenBank/DDBJ databases">
        <authorList>
            <person name="Macas J."/>
            <person name="Novak P."/>
            <person name="Neumann P."/>
        </authorList>
    </citation>
    <scope>NUCLEOTIDE SEQUENCE</scope>
</reference>
<dbReference type="AlphaFoldDB" id="A0A9P0YZM1"/>
<organism evidence="2 3">
    <name type="scientific">Cuscuta europaea</name>
    <name type="common">European dodder</name>
    <dbReference type="NCBI Taxonomy" id="41803"/>
    <lineage>
        <taxon>Eukaryota</taxon>
        <taxon>Viridiplantae</taxon>
        <taxon>Streptophyta</taxon>
        <taxon>Embryophyta</taxon>
        <taxon>Tracheophyta</taxon>
        <taxon>Spermatophyta</taxon>
        <taxon>Magnoliopsida</taxon>
        <taxon>eudicotyledons</taxon>
        <taxon>Gunneridae</taxon>
        <taxon>Pentapetalae</taxon>
        <taxon>asterids</taxon>
        <taxon>lamiids</taxon>
        <taxon>Solanales</taxon>
        <taxon>Convolvulaceae</taxon>
        <taxon>Cuscuteae</taxon>
        <taxon>Cuscuta</taxon>
        <taxon>Cuscuta subgen. Cuscuta</taxon>
    </lineage>
</organism>
<sequence length="111" mass="12372">MDFLLKIPYTFLLLCVASVFIFNVSMVELRMDAPLLAQPPVGPTTCPVPRSQCGTECDRRCSATSHKNNCLEFCNMCCDWCQCVPPGTYGNKECCSCYNDWKTKEGGPKCP</sequence>
<gene>
    <name evidence="2" type="ORF">CEURO_LOCUS7762</name>
</gene>
<dbReference type="Pfam" id="PF02704">
    <property type="entry name" value="GASA"/>
    <property type="match status" value="1"/>
</dbReference>
<keyword evidence="3" id="KW-1185">Reference proteome</keyword>
<dbReference type="PANTHER" id="PTHR23201">
    <property type="entry name" value="EXTENSIN, PROLINE-RICH PROTEIN"/>
    <property type="match status" value="1"/>
</dbReference>
<dbReference type="EMBL" id="CAMAPE010000014">
    <property type="protein sequence ID" value="CAH9081122.1"/>
    <property type="molecule type" value="Genomic_DNA"/>
</dbReference>